<reference evidence="1 2" key="1">
    <citation type="submission" date="2016-12" db="EMBL/GenBank/DDBJ databases">
        <title>Amycolatopsis keratiniphila subsp. keratiniphila genome sequencing and assembly.</title>
        <authorList>
            <person name="Mayilraj S."/>
            <person name="Kaur N."/>
        </authorList>
    </citation>
    <scope>NUCLEOTIDE SEQUENCE [LARGE SCALE GENOMIC DNA]</scope>
    <source>
        <strain evidence="1 2">DSM 44409</strain>
    </source>
</reference>
<proteinExistence type="predicted"/>
<gene>
    <name evidence="1" type="ORF">AVR91_0200230</name>
</gene>
<sequence>MSGLRGACAVDHVGLVLVLVLDVEERVSACRSESLAEMRAVKIMAVAEEPPVLVPAPAPQIGGRK</sequence>
<name>A0A1W2M4W3_9PSEU</name>
<protein>
    <submittedName>
        <fullName evidence="1">Uncharacterized protein</fullName>
    </submittedName>
</protein>
<comment type="caution">
    <text evidence="1">The sequence shown here is derived from an EMBL/GenBank/DDBJ whole genome shotgun (WGS) entry which is preliminary data.</text>
</comment>
<dbReference type="AlphaFoldDB" id="A0A1W2M4W3"/>
<evidence type="ECO:0000313" key="1">
    <source>
        <dbReference type="EMBL" id="ONF74988.1"/>
    </source>
</evidence>
<dbReference type="Proteomes" id="UP000076660">
    <property type="component" value="Unassembled WGS sequence"/>
</dbReference>
<dbReference type="EMBL" id="LQMT02000002">
    <property type="protein sequence ID" value="ONF74988.1"/>
    <property type="molecule type" value="Genomic_DNA"/>
</dbReference>
<evidence type="ECO:0000313" key="2">
    <source>
        <dbReference type="Proteomes" id="UP000076660"/>
    </source>
</evidence>
<accession>A0A1W2M4W3</accession>
<organism evidence="1 2">
    <name type="scientific">Amycolatopsis keratiniphila subsp. keratiniphila</name>
    <dbReference type="NCBI Taxonomy" id="227715"/>
    <lineage>
        <taxon>Bacteria</taxon>
        <taxon>Bacillati</taxon>
        <taxon>Actinomycetota</taxon>
        <taxon>Actinomycetes</taxon>
        <taxon>Pseudonocardiales</taxon>
        <taxon>Pseudonocardiaceae</taxon>
        <taxon>Amycolatopsis</taxon>
        <taxon>Amycolatopsis japonica group</taxon>
    </lineage>
</organism>